<feature type="site" description="Important for substrate specificity" evidence="4">
    <location>
        <position position="157"/>
    </location>
</feature>
<comment type="subcellular location">
    <subcellularLocation>
        <location evidence="4">Cytoplasm</location>
    </subcellularLocation>
</comment>
<sequence>MSEHLAELELVLASGSPRRRRMLKQLGLNFRVAVPAIDEAALAGEGPEAHALRLAAEKARAVAAPGNAVVLAADTVVAHRGDILGKPSGGREAAAMLRRLSGRTHRVITGVCILAGAREQTFSVSTEVEFKTLTAAEIERYVRTGEPMDKAGAYGIQGGAAPMVRAIRGSYTNVVGLPLCEVVEGLEEAQKRDGPRKGTKGFFADFCGGAVRGRGGMEDDKRS</sequence>
<dbReference type="GO" id="GO:0036221">
    <property type="term" value="F:UTP diphosphatase activity"/>
    <property type="evidence" value="ECO:0007669"/>
    <property type="project" value="RHEA"/>
</dbReference>
<gene>
    <name evidence="5" type="primary">maf</name>
    <name evidence="5" type="ORF">L21SP4_02181</name>
</gene>
<dbReference type="Gene3D" id="3.90.950.10">
    <property type="match status" value="1"/>
</dbReference>
<evidence type="ECO:0000256" key="2">
    <source>
        <dbReference type="ARBA" id="ARBA00022801"/>
    </source>
</evidence>
<organism evidence="5 6">
    <name type="scientific">Kiritimatiella glycovorans</name>
    <dbReference type="NCBI Taxonomy" id="1307763"/>
    <lineage>
        <taxon>Bacteria</taxon>
        <taxon>Pseudomonadati</taxon>
        <taxon>Kiritimatiellota</taxon>
        <taxon>Kiritimatiellia</taxon>
        <taxon>Kiritimatiellales</taxon>
        <taxon>Kiritimatiellaceae</taxon>
        <taxon>Kiritimatiella</taxon>
    </lineage>
</organism>
<comment type="caution">
    <text evidence="4">Lacks conserved residue(s) required for the propagation of feature annotation.</text>
</comment>
<dbReference type="PATRIC" id="fig|1609981.3.peg.2269"/>
<comment type="catalytic activity">
    <reaction evidence="4">
        <text>UTP + H2O = UMP + diphosphate + H(+)</text>
        <dbReference type="Rhea" id="RHEA:29395"/>
        <dbReference type="ChEBI" id="CHEBI:15377"/>
        <dbReference type="ChEBI" id="CHEBI:15378"/>
        <dbReference type="ChEBI" id="CHEBI:33019"/>
        <dbReference type="ChEBI" id="CHEBI:46398"/>
        <dbReference type="ChEBI" id="CHEBI:57865"/>
        <dbReference type="EC" id="3.6.1.9"/>
    </reaction>
</comment>
<dbReference type="PANTHER" id="PTHR43213:SF5">
    <property type="entry name" value="BIFUNCTIONAL DTTP_UTP PYROPHOSPHATASE_METHYLTRANSFERASE PROTEIN-RELATED"/>
    <property type="match status" value="1"/>
</dbReference>
<feature type="active site" description="Proton acceptor" evidence="4">
    <location>
        <position position="74"/>
    </location>
</feature>
<reference evidence="5 6" key="2">
    <citation type="journal article" date="2016" name="ISME J.">
        <title>Characterization of the first cultured representative of Verrucomicrobia subdivision 5 indicates the proposal of a novel phylum.</title>
        <authorList>
            <person name="Spring S."/>
            <person name="Bunk B."/>
            <person name="Sproer C."/>
            <person name="Schumann P."/>
            <person name="Rohde M."/>
            <person name="Tindall B.J."/>
            <person name="Klenk H.P."/>
        </authorList>
    </citation>
    <scope>NUCLEOTIDE SEQUENCE [LARGE SCALE GENOMIC DNA]</scope>
    <source>
        <strain evidence="5 6">L21-Fru-AB</strain>
    </source>
</reference>
<dbReference type="InterPro" id="IPR003697">
    <property type="entry name" value="Maf-like"/>
</dbReference>
<keyword evidence="6" id="KW-1185">Reference proteome</keyword>
<dbReference type="AlphaFoldDB" id="A0A0G3EGE1"/>
<feature type="site" description="Important for substrate specificity" evidence="4">
    <location>
        <position position="18"/>
    </location>
</feature>
<dbReference type="Pfam" id="PF02545">
    <property type="entry name" value="Maf"/>
    <property type="match status" value="1"/>
</dbReference>
<dbReference type="PIRSF" id="PIRSF006305">
    <property type="entry name" value="Maf"/>
    <property type="match status" value="1"/>
</dbReference>
<keyword evidence="3 4" id="KW-0546">Nucleotide metabolism</keyword>
<keyword evidence="4" id="KW-0963">Cytoplasm</keyword>
<keyword evidence="2 4" id="KW-0378">Hydrolase</keyword>
<evidence type="ECO:0000256" key="1">
    <source>
        <dbReference type="ARBA" id="ARBA00001968"/>
    </source>
</evidence>
<comment type="similarity">
    <text evidence="4">Belongs to the Maf family. YhdE subfamily.</text>
</comment>
<reference evidence="6" key="1">
    <citation type="submission" date="2015-02" db="EMBL/GenBank/DDBJ databases">
        <title>Description and complete genome sequence of the first cultured representative of the subdivision 5 of the Verrucomicrobia phylum.</title>
        <authorList>
            <person name="Spring S."/>
            <person name="Bunk B."/>
            <person name="Sproer C."/>
            <person name="Klenk H.-P."/>
        </authorList>
    </citation>
    <scope>NUCLEOTIDE SEQUENCE [LARGE SCALE GENOMIC DNA]</scope>
    <source>
        <strain evidence="6">L21-Fru-AB</strain>
    </source>
</reference>
<dbReference type="STRING" id="1307763.L21SP4_02181"/>
<dbReference type="GO" id="GO:0036218">
    <property type="term" value="F:dTTP diphosphatase activity"/>
    <property type="evidence" value="ECO:0007669"/>
    <property type="project" value="RHEA"/>
</dbReference>
<comment type="catalytic activity">
    <reaction evidence="4">
        <text>dTTP + H2O = dTMP + diphosphate + H(+)</text>
        <dbReference type="Rhea" id="RHEA:28534"/>
        <dbReference type="ChEBI" id="CHEBI:15377"/>
        <dbReference type="ChEBI" id="CHEBI:15378"/>
        <dbReference type="ChEBI" id="CHEBI:33019"/>
        <dbReference type="ChEBI" id="CHEBI:37568"/>
        <dbReference type="ChEBI" id="CHEBI:63528"/>
        <dbReference type="EC" id="3.6.1.9"/>
    </reaction>
</comment>
<evidence type="ECO:0000256" key="3">
    <source>
        <dbReference type="ARBA" id="ARBA00023080"/>
    </source>
</evidence>
<dbReference type="SUPFAM" id="SSF52972">
    <property type="entry name" value="ITPase-like"/>
    <property type="match status" value="1"/>
</dbReference>
<feature type="site" description="Important for substrate specificity" evidence="4">
    <location>
        <position position="75"/>
    </location>
</feature>
<dbReference type="PANTHER" id="PTHR43213">
    <property type="entry name" value="BIFUNCTIONAL DTTP/UTP PYROPHOSPHATASE/METHYLTRANSFERASE PROTEIN-RELATED"/>
    <property type="match status" value="1"/>
</dbReference>
<dbReference type="HAMAP" id="MF_00528">
    <property type="entry name" value="Maf"/>
    <property type="match status" value="1"/>
</dbReference>
<dbReference type="InterPro" id="IPR029001">
    <property type="entry name" value="ITPase-like_fam"/>
</dbReference>
<evidence type="ECO:0000256" key="4">
    <source>
        <dbReference type="HAMAP-Rule" id="MF_00528"/>
    </source>
</evidence>
<proteinExistence type="inferred from homology"/>
<comment type="cofactor">
    <cofactor evidence="1 4">
        <name>a divalent metal cation</name>
        <dbReference type="ChEBI" id="CHEBI:60240"/>
    </cofactor>
</comment>
<dbReference type="RefSeq" id="WP_074041471.1">
    <property type="nucleotide sequence ID" value="NZ_CP010904.1"/>
</dbReference>
<dbReference type="Proteomes" id="UP000035268">
    <property type="component" value="Chromosome"/>
</dbReference>
<evidence type="ECO:0000313" key="5">
    <source>
        <dbReference type="EMBL" id="AKJ65408.1"/>
    </source>
</evidence>
<dbReference type="EMBL" id="CP010904">
    <property type="protein sequence ID" value="AKJ65408.1"/>
    <property type="molecule type" value="Genomic_DNA"/>
</dbReference>
<dbReference type="GO" id="GO:0005737">
    <property type="term" value="C:cytoplasm"/>
    <property type="evidence" value="ECO:0007669"/>
    <property type="project" value="UniProtKB-SubCell"/>
</dbReference>
<accession>A0A0G3EGE1</accession>
<dbReference type="OrthoDB" id="9807767at2"/>
<protein>
    <recommendedName>
        <fullName evidence="4">dTTP/UTP pyrophosphatase</fullName>
        <shortName evidence="4">dTTPase/UTPase</shortName>
        <ecNumber evidence="4">3.6.1.9</ecNumber>
    </recommendedName>
    <alternativeName>
        <fullName evidence="4">Nucleoside triphosphate pyrophosphatase</fullName>
    </alternativeName>
    <alternativeName>
        <fullName evidence="4">Nucleotide pyrophosphatase</fullName>
        <shortName evidence="4">Nucleotide PPase</shortName>
    </alternativeName>
</protein>
<evidence type="ECO:0000313" key="6">
    <source>
        <dbReference type="Proteomes" id="UP000035268"/>
    </source>
</evidence>
<dbReference type="EC" id="3.6.1.9" evidence="4"/>
<dbReference type="CDD" id="cd00555">
    <property type="entry name" value="Maf"/>
    <property type="match status" value="1"/>
</dbReference>
<dbReference type="KEGG" id="vbl:L21SP4_02181"/>
<comment type="function">
    <text evidence="4">Nucleoside triphosphate pyrophosphatase that hydrolyzes dTTP and UTP. May have a dual role in cell division arrest and in preventing the incorporation of modified nucleotides into cellular nucleic acids.</text>
</comment>
<dbReference type="GO" id="GO:0009117">
    <property type="term" value="P:nucleotide metabolic process"/>
    <property type="evidence" value="ECO:0007669"/>
    <property type="project" value="UniProtKB-KW"/>
</dbReference>
<dbReference type="NCBIfam" id="TIGR00172">
    <property type="entry name" value="maf"/>
    <property type="match status" value="1"/>
</dbReference>
<name>A0A0G3EGE1_9BACT</name>